<accession>A0A553I647</accession>
<evidence type="ECO:0000313" key="2">
    <source>
        <dbReference type="Proteomes" id="UP000319160"/>
    </source>
</evidence>
<dbReference type="Proteomes" id="UP000319160">
    <property type="component" value="Unassembled WGS sequence"/>
</dbReference>
<comment type="caution">
    <text evidence="1">The sequence shown here is derived from an EMBL/GenBank/DDBJ whole genome shotgun (WGS) entry which is preliminary data.</text>
</comment>
<dbReference type="AlphaFoldDB" id="A0A553I647"/>
<dbReference type="EMBL" id="VFLP01000014">
    <property type="protein sequence ID" value="TRX95681.1"/>
    <property type="molecule type" value="Genomic_DNA"/>
</dbReference>
<protein>
    <submittedName>
        <fullName evidence="1">Uncharacterized protein</fullName>
    </submittedName>
</protein>
<organism evidence="1 2">
    <name type="scientific">Xylaria flabelliformis</name>
    <dbReference type="NCBI Taxonomy" id="2512241"/>
    <lineage>
        <taxon>Eukaryota</taxon>
        <taxon>Fungi</taxon>
        <taxon>Dikarya</taxon>
        <taxon>Ascomycota</taxon>
        <taxon>Pezizomycotina</taxon>
        <taxon>Sordariomycetes</taxon>
        <taxon>Xylariomycetidae</taxon>
        <taxon>Xylariales</taxon>
        <taxon>Xylariaceae</taxon>
        <taxon>Xylaria</taxon>
    </lineage>
</organism>
<sequence>MKHVNCVYIGRDYALALERVNEKGDLYRRTELTVLCQLDDGSIEEFRKYNVEVLDASEERTGKTLELFEEHINGTPETLEELINNSPRQRFTIT</sequence>
<gene>
    <name evidence="1" type="ORF">FHL15_003235</name>
</gene>
<evidence type="ECO:0000313" key="1">
    <source>
        <dbReference type="EMBL" id="TRX95681.1"/>
    </source>
</evidence>
<reference evidence="2" key="1">
    <citation type="submission" date="2019-06" db="EMBL/GenBank/DDBJ databases">
        <title>Draft genome sequence of the griseofulvin-producing fungus Xylaria cubensis strain G536.</title>
        <authorList>
            <person name="Mead M.E."/>
            <person name="Raja H.A."/>
            <person name="Steenwyk J.L."/>
            <person name="Knowles S.L."/>
            <person name="Oberlies N.H."/>
            <person name="Rokas A."/>
        </authorList>
    </citation>
    <scope>NUCLEOTIDE SEQUENCE [LARGE SCALE GENOMIC DNA]</scope>
    <source>
        <strain evidence="2">G536</strain>
    </source>
</reference>
<name>A0A553I647_9PEZI</name>
<proteinExistence type="predicted"/>
<keyword evidence="2" id="KW-1185">Reference proteome</keyword>